<evidence type="ECO:0000313" key="3">
    <source>
        <dbReference type="Proteomes" id="UP000287972"/>
    </source>
</evidence>
<gene>
    <name evidence="2" type="ORF">CEP51_005297</name>
</gene>
<feature type="region of interest" description="Disordered" evidence="1">
    <location>
        <begin position="1"/>
        <end position="86"/>
    </location>
</feature>
<dbReference type="Proteomes" id="UP000287972">
    <property type="component" value="Unassembled WGS sequence"/>
</dbReference>
<keyword evidence="3" id="KW-1185">Reference proteome</keyword>
<reference evidence="2 3" key="1">
    <citation type="submission" date="2017-06" db="EMBL/GenBank/DDBJ databases">
        <title>Comparative genomic analysis of Ambrosia Fusariam Clade fungi.</title>
        <authorList>
            <person name="Stajich J.E."/>
            <person name="Carrillo J."/>
            <person name="Kijimoto T."/>
            <person name="Eskalen A."/>
            <person name="O'Donnell K."/>
            <person name="Kasson M."/>
        </authorList>
    </citation>
    <scope>NUCLEOTIDE SEQUENCE [LARGE SCALE GENOMIC DNA]</scope>
    <source>
        <strain evidence="2 3">NRRL62606</strain>
    </source>
</reference>
<accession>A0A428RXJ3</accession>
<comment type="caution">
    <text evidence="2">The sequence shown here is derived from an EMBL/GenBank/DDBJ whole genome shotgun (WGS) entry which is preliminary data.</text>
</comment>
<evidence type="ECO:0000313" key="2">
    <source>
        <dbReference type="EMBL" id="RSL82250.1"/>
    </source>
</evidence>
<name>A0A428RXJ3_9HYPO</name>
<feature type="compositionally biased region" description="Low complexity" evidence="1">
    <location>
        <begin position="37"/>
        <end position="50"/>
    </location>
</feature>
<dbReference type="EMBL" id="NKCL01000104">
    <property type="protein sequence ID" value="RSL82250.1"/>
    <property type="molecule type" value="Genomic_DNA"/>
</dbReference>
<proteinExistence type="predicted"/>
<feature type="compositionally biased region" description="Basic residues" evidence="1">
    <location>
        <begin position="9"/>
        <end position="19"/>
    </location>
</feature>
<dbReference type="AlphaFoldDB" id="A0A428RXJ3"/>
<evidence type="ECO:0000256" key="1">
    <source>
        <dbReference type="SAM" id="MobiDB-lite"/>
    </source>
</evidence>
<organism evidence="2 3">
    <name type="scientific">Fusarium floridanum</name>
    <dbReference type="NCBI Taxonomy" id="1325733"/>
    <lineage>
        <taxon>Eukaryota</taxon>
        <taxon>Fungi</taxon>
        <taxon>Dikarya</taxon>
        <taxon>Ascomycota</taxon>
        <taxon>Pezizomycotina</taxon>
        <taxon>Sordariomycetes</taxon>
        <taxon>Hypocreomycetidae</taxon>
        <taxon>Hypocreales</taxon>
        <taxon>Nectriaceae</taxon>
        <taxon>Fusarium</taxon>
        <taxon>Fusarium solani species complex</taxon>
    </lineage>
</organism>
<protein>
    <submittedName>
        <fullName evidence="2">Uncharacterized protein</fullName>
    </submittedName>
</protein>
<feature type="compositionally biased region" description="Polar residues" evidence="1">
    <location>
        <begin position="25"/>
        <end position="34"/>
    </location>
</feature>
<sequence length="224" mass="24677">MARRDSFRKPKGSGRHRKNRVSDPNIYSYSSHPQGTAIPSSIPRRASAASYTTQPYPLRPIPSHDPQQQTRAGHPLPHRSSRPTEFHEPFLKDDEDLQLKALQHPDGTTTGFTVVNKDKPGANNICAPLPLPNGGIVFNVNNETSAITAYNHIKRTSDSGNVAGIMFSPPCDINGAALRDVDWSRVVPRPAAKEINEADGGFRLSELKSFVPKIPAPPEHMRKH</sequence>